<accession>A0A828ZLK6</accession>
<protein>
    <submittedName>
        <fullName evidence="2">Uncharacterized protein</fullName>
    </submittedName>
</protein>
<organism evidence="2 3">
    <name type="scientific">Enterococcus faecium EnGen0003</name>
    <dbReference type="NCBI Taxonomy" id="1138901"/>
    <lineage>
        <taxon>Bacteria</taxon>
        <taxon>Bacillati</taxon>
        <taxon>Bacillota</taxon>
        <taxon>Bacilli</taxon>
        <taxon>Lactobacillales</taxon>
        <taxon>Enterococcaceae</taxon>
        <taxon>Enterococcus</taxon>
    </lineage>
</organism>
<feature type="region of interest" description="Disordered" evidence="1">
    <location>
        <begin position="46"/>
        <end position="66"/>
    </location>
</feature>
<gene>
    <name evidence="2" type="ORF">OIE_05805</name>
</gene>
<evidence type="ECO:0000256" key="1">
    <source>
        <dbReference type="SAM" id="MobiDB-lite"/>
    </source>
</evidence>
<comment type="caution">
    <text evidence="2">The sequence shown here is derived from an EMBL/GenBank/DDBJ whole genome shotgun (WGS) entry which is preliminary data.</text>
</comment>
<dbReference type="AlphaFoldDB" id="A0A828ZLK6"/>
<evidence type="ECO:0000313" key="2">
    <source>
        <dbReference type="EMBL" id="ELA99698.1"/>
    </source>
</evidence>
<sequence length="66" mass="7417">MLVDPKEFALAVVSSSDSKLTVQEKFKLFKEAYTYASNENNVALNEAKQNEPSVQEKIKRAKQLGL</sequence>
<reference evidence="2 3" key="1">
    <citation type="submission" date="2012-12" db="EMBL/GenBank/DDBJ databases">
        <title>The Genome Sequence of Enterococcus faecium E1590.</title>
        <authorList>
            <consortium name="The Broad Institute Genome Sequencing Platform"/>
            <consortium name="The Broad Institute Genome Sequencing Center for Infectious Disease"/>
            <person name="Earl A.M."/>
            <person name="Gilmore M.S."/>
            <person name="van Schaik W."/>
            <person name="Lebreton F."/>
            <person name="Willems R.J."/>
            <person name="Walker B."/>
            <person name="Young S.K."/>
            <person name="Zeng Q."/>
            <person name="Gargeya S."/>
            <person name="Fitzgerald M."/>
            <person name="Haas B."/>
            <person name="Abouelleil A."/>
            <person name="Alvarado L."/>
            <person name="Arachchi H.M."/>
            <person name="Berlin A.M."/>
            <person name="Chapman S.B."/>
            <person name="Dewar J."/>
            <person name="Goldberg J."/>
            <person name="Griggs A."/>
            <person name="Gujja S."/>
            <person name="Hansen M."/>
            <person name="Howarth C."/>
            <person name="Imamovic A."/>
            <person name="Larimer J."/>
            <person name="McCowan C."/>
            <person name="Murphy C."/>
            <person name="Neiman D."/>
            <person name="Pearson M."/>
            <person name="Priest M."/>
            <person name="Roberts A."/>
            <person name="Saif S."/>
            <person name="Shea T."/>
            <person name="Sisk P."/>
            <person name="Sykes S."/>
            <person name="Wortman J."/>
            <person name="Nusbaum C."/>
            <person name="Birren B."/>
        </authorList>
    </citation>
    <scope>NUCLEOTIDE SEQUENCE [LARGE SCALE GENOMIC DNA]</scope>
    <source>
        <strain evidence="2 3">E1590</strain>
    </source>
</reference>
<dbReference type="RefSeq" id="WP_002321999.1">
    <property type="nucleotide sequence ID" value="NZ_KB029696.1"/>
</dbReference>
<dbReference type="Proteomes" id="UP000010553">
    <property type="component" value="Unassembled WGS sequence"/>
</dbReference>
<proteinExistence type="predicted"/>
<dbReference type="EMBL" id="AHXC01000019">
    <property type="protein sequence ID" value="ELA99698.1"/>
    <property type="molecule type" value="Genomic_DNA"/>
</dbReference>
<name>A0A828ZLK6_ENTFC</name>
<evidence type="ECO:0000313" key="3">
    <source>
        <dbReference type="Proteomes" id="UP000010553"/>
    </source>
</evidence>